<evidence type="ECO:0000259" key="1">
    <source>
        <dbReference type="PROSITE" id="PS51704"/>
    </source>
</evidence>
<dbReference type="Gene3D" id="3.20.20.190">
    <property type="entry name" value="Phosphatidylinositol (PI) phosphodiesterase"/>
    <property type="match status" value="1"/>
</dbReference>
<dbReference type="GO" id="GO:0006629">
    <property type="term" value="P:lipid metabolic process"/>
    <property type="evidence" value="ECO:0007669"/>
    <property type="project" value="InterPro"/>
</dbReference>
<comment type="caution">
    <text evidence="2">The sequence shown here is derived from an EMBL/GenBank/DDBJ whole genome shotgun (WGS) entry which is preliminary data.</text>
</comment>
<dbReference type="PANTHER" id="PTHR46211">
    <property type="entry name" value="GLYCEROPHOSPHORYL DIESTER PHOSPHODIESTERASE"/>
    <property type="match status" value="1"/>
</dbReference>
<dbReference type="Proteomes" id="UP000251800">
    <property type="component" value="Unassembled WGS sequence"/>
</dbReference>
<evidence type="ECO:0000313" key="3">
    <source>
        <dbReference type="Proteomes" id="UP000251800"/>
    </source>
</evidence>
<dbReference type="Pfam" id="PF03009">
    <property type="entry name" value="GDPD"/>
    <property type="match status" value="1"/>
</dbReference>
<keyword evidence="3" id="KW-1185">Reference proteome</keyword>
<dbReference type="PANTHER" id="PTHR46211:SF14">
    <property type="entry name" value="GLYCEROPHOSPHODIESTER PHOSPHODIESTERASE"/>
    <property type="match status" value="1"/>
</dbReference>
<proteinExistence type="predicted"/>
<dbReference type="EMBL" id="QEQK01000003">
    <property type="protein sequence ID" value="PWN57195.1"/>
    <property type="molecule type" value="Genomic_DNA"/>
</dbReference>
<dbReference type="AlphaFoldDB" id="A0A363UP64"/>
<dbReference type="GO" id="GO:0008081">
    <property type="term" value="F:phosphoric diester hydrolase activity"/>
    <property type="evidence" value="ECO:0007669"/>
    <property type="project" value="InterPro"/>
</dbReference>
<dbReference type="RefSeq" id="WP_109719275.1">
    <property type="nucleotide sequence ID" value="NZ_QEQK01000003.1"/>
</dbReference>
<accession>A0A363UP64</accession>
<evidence type="ECO:0000313" key="2">
    <source>
        <dbReference type="EMBL" id="PWN57195.1"/>
    </source>
</evidence>
<dbReference type="OrthoDB" id="9795622at2"/>
<reference evidence="2 3" key="1">
    <citation type="submission" date="2018-05" db="EMBL/GenBank/DDBJ databases">
        <title>Abyssibacter profundi OUC007T gen. nov., sp. nov, a marine bacterium isolated from seawater of the Mariana Trench.</title>
        <authorList>
            <person name="Zhou S."/>
        </authorList>
    </citation>
    <scope>NUCLEOTIDE SEQUENCE [LARGE SCALE GENOMIC DNA]</scope>
    <source>
        <strain evidence="2 3">OUC007</strain>
    </source>
</reference>
<organism evidence="2 3">
    <name type="scientific">Abyssibacter profundi</name>
    <dbReference type="NCBI Taxonomy" id="2182787"/>
    <lineage>
        <taxon>Bacteria</taxon>
        <taxon>Pseudomonadati</taxon>
        <taxon>Pseudomonadota</taxon>
        <taxon>Gammaproteobacteria</taxon>
        <taxon>Chromatiales</taxon>
        <taxon>Oceanococcaceae</taxon>
        <taxon>Abyssibacter</taxon>
    </lineage>
</organism>
<gene>
    <name evidence="2" type="ORF">DEH80_04535</name>
</gene>
<protein>
    <submittedName>
        <fullName evidence="2">Glycerophosphodiester phosphodiesterase</fullName>
    </submittedName>
</protein>
<dbReference type="SUPFAM" id="SSF51695">
    <property type="entry name" value="PLC-like phosphodiesterases"/>
    <property type="match status" value="1"/>
</dbReference>
<name>A0A363UP64_9GAMM</name>
<dbReference type="PROSITE" id="PS51704">
    <property type="entry name" value="GP_PDE"/>
    <property type="match status" value="1"/>
</dbReference>
<dbReference type="InterPro" id="IPR030395">
    <property type="entry name" value="GP_PDE_dom"/>
</dbReference>
<sequence length="265" mass="29761">MDDLLMRGVDAVMAALPRRPPPPTRLEAARIISHRGERPTPAVRENTYAAFDPLRDSGVWGLEFDIRFTADGVPVVYHDEDLQRVHGRGERLDQLSQTTLASIAPDIPTAAGFVQRYARRFHLMIEIKQEPYPDEAAYCRALMEALGSLEPGRDFHLMSLHPAMMDRFVDVPESAKISIARFNIAQISDHVLTRRQAAIGAHYALLTGRRARQHLAAGQELALGFPRSRNSLSREIQRGANWLFTNEALAMQQALEQLKAQRPVP</sequence>
<dbReference type="InterPro" id="IPR017946">
    <property type="entry name" value="PLC-like_Pdiesterase_TIM-brl"/>
</dbReference>
<feature type="domain" description="GP-PDE" evidence="1">
    <location>
        <begin position="29"/>
        <end position="255"/>
    </location>
</feature>